<keyword evidence="2" id="KW-1133">Transmembrane helix</keyword>
<keyword evidence="2" id="KW-0472">Membrane</keyword>
<feature type="transmembrane region" description="Helical" evidence="2">
    <location>
        <begin position="66"/>
        <end position="84"/>
    </location>
</feature>
<feature type="transmembrane region" description="Helical" evidence="2">
    <location>
        <begin position="40"/>
        <end position="60"/>
    </location>
</feature>
<gene>
    <name evidence="3" type="ORF">METESE_18100</name>
</gene>
<evidence type="ECO:0000256" key="1">
    <source>
        <dbReference type="SAM" id="MobiDB-lite"/>
    </source>
</evidence>
<reference evidence="3" key="1">
    <citation type="journal article" date="2023" name="Int. J. Syst. Evol. Microbiol.">
        <title>Mesoterricola silvestris gen. nov., sp. nov., Mesoterricola sediminis sp. nov., Geothrix oryzae sp. nov., Geothrix edaphica sp. nov., Geothrix rubra sp. nov., and Geothrix limicola sp. nov., six novel members of Acidobacteriota isolated from soils.</title>
        <authorList>
            <person name="Itoh H."/>
            <person name="Sugisawa Y."/>
            <person name="Mise K."/>
            <person name="Xu Z."/>
            <person name="Kuniyasu M."/>
            <person name="Ushijima N."/>
            <person name="Kawano K."/>
            <person name="Kobayashi E."/>
            <person name="Shiratori Y."/>
            <person name="Masuda Y."/>
            <person name="Senoo K."/>
        </authorList>
    </citation>
    <scope>NUCLEOTIDE SEQUENCE</scope>
    <source>
        <strain evidence="3">W786</strain>
    </source>
</reference>
<dbReference type="AlphaFoldDB" id="A0AA48KE01"/>
<dbReference type="KEGG" id="msea:METESE_18100"/>
<feature type="transmembrane region" description="Helical" evidence="2">
    <location>
        <begin position="110"/>
        <end position="130"/>
    </location>
</feature>
<dbReference type="RefSeq" id="WP_243332454.1">
    <property type="nucleotide sequence ID" value="NZ_AP027081.1"/>
</dbReference>
<name>A0AA48KE01_9BACT</name>
<protein>
    <submittedName>
        <fullName evidence="3">Uncharacterized protein</fullName>
    </submittedName>
</protein>
<proteinExistence type="predicted"/>
<organism evidence="3 4">
    <name type="scientific">Mesoterricola sediminis</name>
    <dbReference type="NCBI Taxonomy" id="2927980"/>
    <lineage>
        <taxon>Bacteria</taxon>
        <taxon>Pseudomonadati</taxon>
        <taxon>Acidobacteriota</taxon>
        <taxon>Holophagae</taxon>
        <taxon>Holophagales</taxon>
        <taxon>Holophagaceae</taxon>
        <taxon>Mesoterricola</taxon>
    </lineage>
</organism>
<dbReference type="Proteomes" id="UP001228113">
    <property type="component" value="Chromosome"/>
</dbReference>
<evidence type="ECO:0000313" key="4">
    <source>
        <dbReference type="Proteomes" id="UP001228113"/>
    </source>
</evidence>
<feature type="region of interest" description="Disordered" evidence="1">
    <location>
        <begin position="136"/>
        <end position="156"/>
    </location>
</feature>
<accession>A0AA48KE01</accession>
<evidence type="ECO:0000313" key="3">
    <source>
        <dbReference type="EMBL" id="BDU76852.1"/>
    </source>
</evidence>
<evidence type="ECO:0000256" key="2">
    <source>
        <dbReference type="SAM" id="Phobius"/>
    </source>
</evidence>
<keyword evidence="4" id="KW-1185">Reference proteome</keyword>
<sequence length="156" mass="18011">MWNKLLDLWAYWDWFIYRQAPPRANRRTFLFNYQKGSVEGIFPTLGLCGASGMVINLYGARLPETARTLLIFVPIGLMVVLALLGQRRGREKRAEFEHFDKRLVRTYDRYVWIFALSCLALFVAFIVLVTQHPFPHARGRGDGPRAANPASPTRRI</sequence>
<keyword evidence="2" id="KW-0812">Transmembrane</keyword>
<dbReference type="EMBL" id="AP027081">
    <property type="protein sequence ID" value="BDU76852.1"/>
    <property type="molecule type" value="Genomic_DNA"/>
</dbReference>